<dbReference type="OrthoDB" id="9762933at2"/>
<evidence type="ECO:0000313" key="15">
    <source>
        <dbReference type="Proteomes" id="UP000235653"/>
    </source>
</evidence>
<evidence type="ECO:0000256" key="10">
    <source>
        <dbReference type="ARBA" id="ARBA00047754"/>
    </source>
</evidence>
<comment type="caution">
    <text evidence="14">The sequence shown here is derived from an EMBL/GenBank/DDBJ whole genome shotgun (WGS) entry which is preliminary data.</text>
</comment>
<dbReference type="InterPro" id="IPR050862">
    <property type="entry name" value="RdRp_reductase_class-2"/>
</dbReference>
<dbReference type="NCBIfam" id="TIGR02504">
    <property type="entry name" value="NrdJ_Z"/>
    <property type="match status" value="1"/>
</dbReference>
<keyword evidence="3 11" id="KW-0846">Cobalamin</keyword>
<evidence type="ECO:0000256" key="7">
    <source>
        <dbReference type="ARBA" id="ARBA00023116"/>
    </source>
</evidence>
<evidence type="ECO:0000256" key="1">
    <source>
        <dbReference type="ARBA" id="ARBA00001922"/>
    </source>
</evidence>
<feature type="domain" description="Ribonucleotide reductase large subunit C-terminal" evidence="13">
    <location>
        <begin position="98"/>
        <end position="415"/>
    </location>
</feature>
<dbReference type="Proteomes" id="UP000235653">
    <property type="component" value="Unassembled WGS sequence"/>
</dbReference>
<dbReference type="Pfam" id="PF02867">
    <property type="entry name" value="Ribonuc_red_lgC"/>
    <property type="match status" value="2"/>
</dbReference>
<comment type="cofactor">
    <cofactor evidence="1 11">
        <name>adenosylcob(III)alamin</name>
        <dbReference type="ChEBI" id="CHEBI:18408"/>
    </cofactor>
</comment>
<evidence type="ECO:0000256" key="11">
    <source>
        <dbReference type="RuleBase" id="RU364064"/>
    </source>
</evidence>
<evidence type="ECO:0000256" key="9">
    <source>
        <dbReference type="ARBA" id="ARBA00023285"/>
    </source>
</evidence>
<keyword evidence="5 11" id="KW-0547">Nucleotide-binding</keyword>
<gene>
    <name evidence="14" type="ORF">JP09_007125</name>
</gene>
<evidence type="ECO:0000256" key="6">
    <source>
        <dbReference type="ARBA" id="ARBA00023002"/>
    </source>
</evidence>
<feature type="domain" description="Ribonucleotide reductase large subunit N-terminal" evidence="12">
    <location>
        <begin position="14"/>
        <end position="95"/>
    </location>
</feature>
<accession>A0A2P5P6Y1</accession>
<dbReference type="AlphaFoldDB" id="A0A2P5P6Y1"/>
<dbReference type="Gene3D" id="3.20.70.20">
    <property type="match status" value="1"/>
</dbReference>
<dbReference type="RefSeq" id="WP_102331117.1">
    <property type="nucleotide sequence ID" value="NZ_CP058566.2"/>
</dbReference>
<evidence type="ECO:0000313" key="14">
    <source>
        <dbReference type="EMBL" id="PPD58053.1"/>
    </source>
</evidence>
<dbReference type="Pfam" id="PF00317">
    <property type="entry name" value="Ribonuc_red_lgN"/>
    <property type="match status" value="1"/>
</dbReference>
<dbReference type="EC" id="1.17.4.1" evidence="11"/>
<dbReference type="UniPathway" id="UPA00326"/>
<sequence>MLDFIETPTFSEVKLSANGLRVLEKRYLRRNRIGEMIETPEDMFHRVAKAVASAEFKYKSKANAGSVENEFYQVMANLDFLPNSPTLLNAGTEDGQLASCFVLPIPDSVEEIFDAIKHTALIHKSGGGIGFDLSQVRSKGSPVGKHPNAAGGPVALINVFAKAADYIRQGGIRRGCNSVVLSVDHPDILDFIKAKNDPLALTNFYNSISVTDDFISRVLAGTDYPLIDPHSGSEVKRLKARDVLNLIVDQAWHTGDPGLVFIDRINLDNPTPAFGNMKTLTGCGEQALLPYESCNLGSINLARMLMDNGDGLKIDFDKLERIVPLAVRFLDNIIDINHFPVKEVERATKLTRKIGLGVMGFADMLIRLRIPYNSTKAITVAETIMEFINDLAHKASQRLARERGVFPAWHGSTYEIIGIPMRNACCTTIAPTGTLSIIAGVSSGIEPIFAAVFVRNILDGENLLEINPYFEEVARERGFYSRELIEQLVTSNHLYLRKEVPEDVRKVFVTAHRVSPDWHVRIQAAFQRHTDNAVSKTVNFPKSATREDIARVFMMAYKQGLKGITVYRDNSRDLQPLSTSEEGVKLLEKIEYLSFQKRN</sequence>
<proteinExistence type="inferred from homology"/>
<evidence type="ECO:0000256" key="3">
    <source>
        <dbReference type="ARBA" id="ARBA00022628"/>
    </source>
</evidence>
<dbReference type="GO" id="GO:0071897">
    <property type="term" value="P:DNA biosynthetic process"/>
    <property type="evidence" value="ECO:0007669"/>
    <property type="project" value="UniProtKB-KW"/>
</dbReference>
<dbReference type="GO" id="GO:0031419">
    <property type="term" value="F:cobalamin binding"/>
    <property type="evidence" value="ECO:0007669"/>
    <property type="project" value="UniProtKB-KW"/>
</dbReference>
<dbReference type="PANTHER" id="PTHR43371">
    <property type="entry name" value="VITAMIN B12-DEPENDENT RIBONUCLEOTIDE REDUCTASE"/>
    <property type="match status" value="1"/>
</dbReference>
<feature type="domain" description="Ribonucleotide reductase large subunit C-terminal" evidence="13">
    <location>
        <begin position="420"/>
        <end position="567"/>
    </location>
</feature>
<keyword evidence="15" id="KW-1185">Reference proteome</keyword>
<evidence type="ECO:0000259" key="13">
    <source>
        <dbReference type="Pfam" id="PF02867"/>
    </source>
</evidence>
<dbReference type="GO" id="GO:0009263">
    <property type="term" value="P:deoxyribonucleotide biosynthetic process"/>
    <property type="evidence" value="ECO:0007669"/>
    <property type="project" value="UniProtKB-KW"/>
</dbReference>
<comment type="similarity">
    <text evidence="2 11">Belongs to the ribonucleoside diphosphate reductase class-2 family.</text>
</comment>
<name>A0A2P5P6Y1_9CHLR</name>
<dbReference type="GO" id="GO:0004748">
    <property type="term" value="F:ribonucleoside-diphosphate reductase activity, thioredoxin disulfide as acceptor"/>
    <property type="evidence" value="ECO:0007669"/>
    <property type="project" value="UniProtKB-EC"/>
</dbReference>
<dbReference type="PRINTS" id="PR01183">
    <property type="entry name" value="RIBORDTASEM1"/>
</dbReference>
<keyword evidence="7" id="KW-0215">Deoxyribonucleotide synthesis</keyword>
<dbReference type="InterPro" id="IPR013344">
    <property type="entry name" value="RNR_NrdJ/NrdZ"/>
</dbReference>
<dbReference type="EMBL" id="JQAN02000010">
    <property type="protein sequence ID" value="PPD58053.1"/>
    <property type="molecule type" value="Genomic_DNA"/>
</dbReference>
<dbReference type="InterPro" id="IPR008926">
    <property type="entry name" value="RNR_R1-su_N"/>
</dbReference>
<keyword evidence="4 11" id="KW-0237">DNA synthesis</keyword>
<evidence type="ECO:0000259" key="12">
    <source>
        <dbReference type="Pfam" id="PF00317"/>
    </source>
</evidence>
<dbReference type="PANTHER" id="PTHR43371:SF1">
    <property type="entry name" value="RIBONUCLEOSIDE-DIPHOSPHATE REDUCTASE"/>
    <property type="match status" value="1"/>
</dbReference>
<evidence type="ECO:0000256" key="5">
    <source>
        <dbReference type="ARBA" id="ARBA00022741"/>
    </source>
</evidence>
<keyword evidence="6 11" id="KW-0560">Oxidoreductase</keyword>
<keyword evidence="9 11" id="KW-0170">Cobalt</keyword>
<organism evidence="14 15">
    <name type="scientific">Dehalogenimonas etheniformans</name>
    <dbReference type="NCBI Taxonomy" id="1536648"/>
    <lineage>
        <taxon>Bacteria</taxon>
        <taxon>Bacillati</taxon>
        <taxon>Chloroflexota</taxon>
        <taxon>Dehalococcoidia</taxon>
        <taxon>Dehalococcoidales</taxon>
        <taxon>Dehalococcoidaceae</taxon>
        <taxon>Dehalogenimonas</taxon>
    </lineage>
</organism>
<dbReference type="GO" id="GO:0005524">
    <property type="term" value="F:ATP binding"/>
    <property type="evidence" value="ECO:0007669"/>
    <property type="project" value="InterPro"/>
</dbReference>
<reference evidence="14 15" key="1">
    <citation type="journal article" date="2017" name="ISME J.">
        <title>Grape pomace compost harbors organohalide-respiring Dehalogenimonas species with novel reductive dehalogenase genes.</title>
        <authorList>
            <person name="Yang Y."/>
            <person name="Higgins S.A."/>
            <person name="Yan J."/>
            <person name="Simsir B."/>
            <person name="Chourey K."/>
            <person name="Iyer R."/>
            <person name="Hettich R.L."/>
            <person name="Baldwin B."/>
            <person name="Ogles D.M."/>
            <person name="Loffler F.E."/>
        </authorList>
    </citation>
    <scope>NUCLEOTIDE SEQUENCE [LARGE SCALE GENOMIC DNA]</scope>
    <source>
        <strain evidence="14 15">GP</strain>
    </source>
</reference>
<comment type="function">
    <text evidence="11">Catalyzes the reduction of ribonucleotides to deoxyribonucleotides. May function to provide a pool of deoxyribonucleotide precursors for DNA repair during oxygen limitation and/or for immediate growth after restoration of oxygen.</text>
</comment>
<evidence type="ECO:0000256" key="8">
    <source>
        <dbReference type="ARBA" id="ARBA00023157"/>
    </source>
</evidence>
<dbReference type="CDD" id="cd02888">
    <property type="entry name" value="RNR_II_dimer"/>
    <property type="match status" value="1"/>
</dbReference>
<dbReference type="InterPro" id="IPR000788">
    <property type="entry name" value="RNR_lg_C"/>
</dbReference>
<protein>
    <recommendedName>
        <fullName evidence="11">Vitamin B12-dependent ribonucleotide reductase</fullName>
        <ecNumber evidence="11">1.17.4.1</ecNumber>
    </recommendedName>
</protein>
<comment type="catalytic activity">
    <reaction evidence="10 11">
        <text>a 2'-deoxyribonucleoside 5'-diphosphate + [thioredoxin]-disulfide + H2O = a ribonucleoside 5'-diphosphate + [thioredoxin]-dithiol</text>
        <dbReference type="Rhea" id="RHEA:23252"/>
        <dbReference type="Rhea" id="RHEA-COMP:10698"/>
        <dbReference type="Rhea" id="RHEA-COMP:10700"/>
        <dbReference type="ChEBI" id="CHEBI:15377"/>
        <dbReference type="ChEBI" id="CHEBI:29950"/>
        <dbReference type="ChEBI" id="CHEBI:50058"/>
        <dbReference type="ChEBI" id="CHEBI:57930"/>
        <dbReference type="ChEBI" id="CHEBI:73316"/>
        <dbReference type="EC" id="1.17.4.1"/>
    </reaction>
</comment>
<keyword evidence="8" id="KW-1015">Disulfide bond</keyword>
<evidence type="ECO:0000256" key="2">
    <source>
        <dbReference type="ARBA" id="ARBA00007405"/>
    </source>
</evidence>
<evidence type="ECO:0000256" key="4">
    <source>
        <dbReference type="ARBA" id="ARBA00022634"/>
    </source>
</evidence>
<dbReference type="SUPFAM" id="SSF51998">
    <property type="entry name" value="PFL-like glycyl radical enzymes"/>
    <property type="match status" value="1"/>
</dbReference>
<dbReference type="InterPro" id="IPR013509">
    <property type="entry name" value="RNR_lsu_N"/>
</dbReference>
<dbReference type="SUPFAM" id="SSF48168">
    <property type="entry name" value="R1 subunit of ribonucleotide reductase, N-terminal domain"/>
    <property type="match status" value="1"/>
</dbReference>